<keyword evidence="14" id="KW-0739">Sodium transport</keyword>
<dbReference type="GO" id="GO:0030425">
    <property type="term" value="C:dendrite"/>
    <property type="evidence" value="ECO:0007669"/>
    <property type="project" value="UniProtKB-SubCell"/>
</dbReference>
<dbReference type="Gene3D" id="1.10.287.770">
    <property type="entry name" value="YojJ-like"/>
    <property type="match status" value="2"/>
</dbReference>
<evidence type="ECO:0000256" key="10">
    <source>
        <dbReference type="ARBA" id="ARBA00023065"/>
    </source>
</evidence>
<dbReference type="PROSITE" id="PS01206">
    <property type="entry name" value="ASC"/>
    <property type="match status" value="1"/>
</dbReference>
<dbReference type="Gene3D" id="1.10.287.820">
    <property type="entry name" value="Acid-sensing ion channel domain"/>
    <property type="match status" value="1"/>
</dbReference>
<dbReference type="GeneID" id="116940995"/>
<evidence type="ECO:0000313" key="27">
    <source>
        <dbReference type="RefSeq" id="XP_032807401.1"/>
    </source>
</evidence>
<evidence type="ECO:0000313" key="24">
    <source>
        <dbReference type="Proteomes" id="UP001318040"/>
    </source>
</evidence>
<evidence type="ECO:0000256" key="11">
    <source>
        <dbReference type="ARBA" id="ARBA00023136"/>
    </source>
</evidence>
<evidence type="ECO:0000256" key="12">
    <source>
        <dbReference type="ARBA" id="ARBA00023157"/>
    </source>
</evidence>
<keyword evidence="15" id="KW-0628">Postsynaptic cell membrane</keyword>
<evidence type="ECO:0000256" key="18">
    <source>
        <dbReference type="ARBA" id="ARBA00034100"/>
    </source>
</evidence>
<keyword evidence="10" id="KW-0406">Ion transport</keyword>
<evidence type="ECO:0000256" key="16">
    <source>
        <dbReference type="ARBA" id="ARBA00023273"/>
    </source>
</evidence>
<comment type="catalytic activity">
    <reaction evidence="20">
        <text>Na(+)(in) = Na(+)(out)</text>
        <dbReference type="Rhea" id="RHEA:34963"/>
        <dbReference type="ChEBI" id="CHEBI:29101"/>
    </reaction>
</comment>
<comment type="catalytic activity">
    <reaction evidence="21">
        <text>Ca(2+)(in) = Ca(2+)(out)</text>
        <dbReference type="Rhea" id="RHEA:29671"/>
        <dbReference type="ChEBI" id="CHEBI:29108"/>
    </reaction>
</comment>
<reference evidence="25 26" key="1">
    <citation type="submission" date="2025-04" db="UniProtKB">
        <authorList>
            <consortium name="RefSeq"/>
        </authorList>
    </citation>
    <scope>IDENTIFICATION</scope>
    <source>
        <tissue evidence="25 26">Sperm</tissue>
    </source>
</reference>
<accession>A0AAJ7SXE5</accession>
<dbReference type="InterPro" id="IPR004724">
    <property type="entry name" value="ENaC_chordates"/>
</dbReference>
<dbReference type="FunFam" id="1.10.3590.10:FF:000002">
    <property type="entry name" value="acid-sensing ion channel 1 isoform X2"/>
    <property type="match status" value="1"/>
</dbReference>
<evidence type="ECO:0000256" key="22">
    <source>
        <dbReference type="ARBA" id="ARBA00038517"/>
    </source>
</evidence>
<dbReference type="PANTHER" id="PTHR11690:SF170">
    <property type="entry name" value="ACID-SENSING ION CHANNEL 1"/>
    <property type="match status" value="1"/>
</dbReference>
<dbReference type="InterPro" id="IPR020903">
    <property type="entry name" value="ENaC_CS"/>
</dbReference>
<keyword evidence="5" id="KW-1003">Cell membrane</keyword>
<dbReference type="RefSeq" id="XP_032807401.1">
    <property type="nucleotide sequence ID" value="XM_032951510.1"/>
</dbReference>
<name>A0AAJ7SXE5_PETMA</name>
<dbReference type="RefSeq" id="XP_032807399.1">
    <property type="nucleotide sequence ID" value="XM_032951508.1"/>
</dbReference>
<dbReference type="GO" id="GO:0015280">
    <property type="term" value="F:ligand-gated sodium channel activity"/>
    <property type="evidence" value="ECO:0007669"/>
    <property type="project" value="InterPro"/>
</dbReference>
<keyword evidence="12" id="KW-1015">Disulfide bond</keyword>
<evidence type="ECO:0000256" key="5">
    <source>
        <dbReference type="ARBA" id="ARBA00022475"/>
    </source>
</evidence>
<dbReference type="Proteomes" id="UP001318040">
    <property type="component" value="Chromosome 10"/>
</dbReference>
<dbReference type="PRINTS" id="PR01078">
    <property type="entry name" value="AMINACHANNEL"/>
</dbReference>
<dbReference type="FunFam" id="1.10.287.770:FF:000001">
    <property type="entry name" value="Acid-sensing ion channel subunit 1"/>
    <property type="match status" value="1"/>
</dbReference>
<evidence type="ECO:0000256" key="1">
    <source>
        <dbReference type="ARBA" id="ARBA00004279"/>
    </source>
</evidence>
<evidence type="ECO:0000256" key="7">
    <source>
        <dbReference type="ARBA" id="ARBA00022989"/>
    </source>
</evidence>
<protein>
    <submittedName>
        <fullName evidence="25 26">Acid-sensing ion channel 1-like isoform X3</fullName>
    </submittedName>
</protein>
<keyword evidence="9" id="KW-0915">Sodium</keyword>
<gene>
    <name evidence="25 26 27 28" type="primary">LOC116940995</name>
</gene>
<evidence type="ECO:0000256" key="9">
    <source>
        <dbReference type="ARBA" id="ARBA00023053"/>
    </source>
</evidence>
<keyword evidence="13" id="KW-0325">Glycoprotein</keyword>
<comment type="similarity">
    <text evidence="22">Belongs to the amiloride-sensitive sodium channel (TC 1.A.6) family. ASIC1 subfamily.</text>
</comment>
<keyword evidence="24" id="KW-1185">Reference proteome</keyword>
<dbReference type="Pfam" id="PF00858">
    <property type="entry name" value="ASC"/>
    <property type="match status" value="1"/>
</dbReference>
<comment type="catalytic activity">
    <reaction evidence="23">
        <text>Li(+)(in) = Li(+)(out)</text>
        <dbReference type="Rhea" id="RHEA:78551"/>
        <dbReference type="ChEBI" id="CHEBI:49713"/>
    </reaction>
</comment>
<evidence type="ECO:0000313" key="25">
    <source>
        <dbReference type="RefSeq" id="XP_032807398.1"/>
    </source>
</evidence>
<dbReference type="GO" id="GO:0045211">
    <property type="term" value="C:postsynaptic membrane"/>
    <property type="evidence" value="ECO:0007669"/>
    <property type="project" value="UniProtKB-SubCell"/>
</dbReference>
<dbReference type="InterPro" id="IPR001873">
    <property type="entry name" value="ENaC"/>
</dbReference>
<evidence type="ECO:0000256" key="15">
    <source>
        <dbReference type="ARBA" id="ARBA00023257"/>
    </source>
</evidence>
<evidence type="ECO:0000256" key="23">
    <source>
        <dbReference type="ARBA" id="ARBA00044635"/>
    </source>
</evidence>
<evidence type="ECO:0000256" key="19">
    <source>
        <dbReference type="ARBA" id="ARBA00034430"/>
    </source>
</evidence>
<keyword evidence="3" id="KW-0813">Transport</keyword>
<keyword evidence="6" id="KW-0812">Transmembrane</keyword>
<evidence type="ECO:0000256" key="17">
    <source>
        <dbReference type="ARBA" id="ARBA00023303"/>
    </source>
</evidence>
<comment type="catalytic activity">
    <reaction evidence="19">
        <text>K(+)(in) = K(+)(out)</text>
        <dbReference type="Rhea" id="RHEA:29463"/>
        <dbReference type="ChEBI" id="CHEBI:29103"/>
    </reaction>
</comment>
<evidence type="ECO:0000256" key="14">
    <source>
        <dbReference type="ARBA" id="ARBA00023201"/>
    </source>
</evidence>
<dbReference type="FunFam" id="1.10.287.820:FF:000001">
    <property type="entry name" value="acid-sensing ion channel 1 isoform X2"/>
    <property type="match status" value="1"/>
</dbReference>
<evidence type="ECO:0000256" key="6">
    <source>
        <dbReference type="ARBA" id="ARBA00022692"/>
    </source>
</evidence>
<keyword evidence="17" id="KW-0407">Ion channel</keyword>
<evidence type="ECO:0000256" key="13">
    <source>
        <dbReference type="ARBA" id="ARBA00023180"/>
    </source>
</evidence>
<sequence>MDLKGARSEENVEMFGHSTLESFAGSSSLHGISHIFSPGRLSVRRFLWAFAFLGSLAFFVLECAERVQYFLEYPHVTKLDEMTAHLIVFPAVTFCNLNEFRFTRVTRNDLYHVGELLHLLNERMEIPNVHLAEAHVLAQLKERADFRTYKPRPFSMREFHERTGHELREMLLSCKYRGESCFQEDFQTVYTRYGKCYTFNSGKGGRPLLTTVKGGMGNGLEIMLDIQQEEYLPVWGENDETSFEAGIKVQIHSQDEPPLIDQLGFGVSPGFQTFVSCQEQRLIYLPPPWGDCKSTPISSDFFETYSITACRIDCETRYLVENCNCRMVHMPGDAPYCTPEQYTECARPVLDVLVKRDNDFCLCETPCNMTRYGKELSMVKIPSKASAKYLAKKYNKTEAYIAENVLVLDIFFEALNYETIEQKKAYEVAGLLGDIGGQMGLFIGASILTILEIFDYVYELIRDKILFYFRAKKKQKTESKDTSLPMTGPCEALRGHSESAGYAASMLPPPHHHHQHHALHHHAGGRPGYEDFTC</sequence>
<proteinExistence type="inferred from homology"/>
<evidence type="ECO:0000256" key="20">
    <source>
        <dbReference type="ARBA" id="ARBA00036239"/>
    </source>
</evidence>
<keyword evidence="11" id="KW-0472">Membrane</keyword>
<dbReference type="PANTHER" id="PTHR11690">
    <property type="entry name" value="AMILORIDE-SENSITIVE SODIUM CHANNEL-RELATED"/>
    <property type="match status" value="1"/>
</dbReference>
<dbReference type="RefSeq" id="XP_032807402.1">
    <property type="nucleotide sequence ID" value="XM_032951511.1"/>
</dbReference>
<organism evidence="24 27">
    <name type="scientific">Petromyzon marinus</name>
    <name type="common">Sea lamprey</name>
    <dbReference type="NCBI Taxonomy" id="7757"/>
    <lineage>
        <taxon>Eukaryota</taxon>
        <taxon>Metazoa</taxon>
        <taxon>Chordata</taxon>
        <taxon>Craniata</taxon>
        <taxon>Vertebrata</taxon>
        <taxon>Cyclostomata</taxon>
        <taxon>Hyperoartia</taxon>
        <taxon>Petromyzontiformes</taxon>
        <taxon>Petromyzontidae</taxon>
        <taxon>Petromyzon</taxon>
    </lineage>
</organism>
<dbReference type="AlphaFoldDB" id="A0AAJ7SXE5"/>
<evidence type="ECO:0000313" key="28">
    <source>
        <dbReference type="RefSeq" id="XP_032807402.1"/>
    </source>
</evidence>
<evidence type="ECO:0000256" key="2">
    <source>
        <dbReference type="ARBA" id="ARBA00004651"/>
    </source>
</evidence>
<evidence type="ECO:0000256" key="3">
    <source>
        <dbReference type="ARBA" id="ARBA00022448"/>
    </source>
</evidence>
<dbReference type="NCBIfam" id="TIGR00859">
    <property type="entry name" value="ENaC"/>
    <property type="match status" value="1"/>
</dbReference>
<comment type="subcellular location">
    <subcellularLocation>
        <location evidence="2">Cell membrane</location>
        <topology evidence="2">Multi-pass membrane protein</topology>
    </subcellularLocation>
    <subcellularLocation>
        <location evidence="1">Cell projection</location>
        <location evidence="1">Dendrite</location>
    </subcellularLocation>
    <subcellularLocation>
        <location evidence="18">Postsynaptic cell membrane</location>
    </subcellularLocation>
</comment>
<evidence type="ECO:0000256" key="8">
    <source>
        <dbReference type="ARBA" id="ARBA00023018"/>
    </source>
</evidence>
<dbReference type="RefSeq" id="XP_032807398.1">
    <property type="nucleotide sequence ID" value="XM_032951507.1"/>
</dbReference>
<keyword evidence="8" id="KW-0770">Synapse</keyword>
<dbReference type="Gene3D" id="1.10.3590.10">
    <property type="entry name" value="acid-sensing ion channel 1 domain"/>
    <property type="match status" value="2"/>
</dbReference>
<evidence type="ECO:0000313" key="26">
    <source>
        <dbReference type="RefSeq" id="XP_032807399.1"/>
    </source>
</evidence>
<evidence type="ECO:0000256" key="4">
    <source>
        <dbReference type="ARBA" id="ARBA00022461"/>
    </source>
</evidence>
<keyword evidence="7" id="KW-1133">Transmembrane helix</keyword>
<evidence type="ECO:0000256" key="21">
    <source>
        <dbReference type="ARBA" id="ARBA00036634"/>
    </source>
</evidence>
<keyword evidence="4" id="KW-0894">Sodium channel</keyword>
<keyword evidence="16" id="KW-0966">Cell projection</keyword>